<evidence type="ECO:0000313" key="8">
    <source>
        <dbReference type="Proteomes" id="UP000002605"/>
    </source>
</evidence>
<dbReference type="SUPFAM" id="SSF81296">
    <property type="entry name" value="E set domains"/>
    <property type="match status" value="1"/>
</dbReference>
<dbReference type="InterPro" id="IPR013783">
    <property type="entry name" value="Ig-like_fold"/>
</dbReference>
<dbReference type="GO" id="GO:0033554">
    <property type="term" value="P:cellular response to stress"/>
    <property type="evidence" value="ECO:0007669"/>
    <property type="project" value="UniProtKB-ARBA"/>
</dbReference>
<evidence type="ECO:0000313" key="7">
    <source>
        <dbReference type="EMBL" id="CAX44214.1"/>
    </source>
</evidence>
<proteinExistence type="predicted"/>
<name>B9WCU0_CANDC</name>
<feature type="region of interest" description="Disordered" evidence="3">
    <location>
        <begin position="515"/>
        <end position="567"/>
    </location>
</feature>
<feature type="domain" description="IPT/TIG" evidence="5">
    <location>
        <begin position="394"/>
        <end position="481"/>
    </location>
</feature>
<dbReference type="SMART" id="SM00429">
    <property type="entry name" value="IPT"/>
    <property type="match status" value="1"/>
</dbReference>
<dbReference type="InterPro" id="IPR057962">
    <property type="entry name" value="SPT23_MGA2_DBD"/>
</dbReference>
<dbReference type="VEuPathDB" id="FungiDB:CD36_24340"/>
<evidence type="ECO:0000313" key="6">
    <source>
        <dbReference type="CGD" id="CAL0000171897"/>
    </source>
</evidence>
<evidence type="ECO:0000256" key="3">
    <source>
        <dbReference type="SAM" id="MobiDB-lite"/>
    </source>
</evidence>
<keyword evidence="4" id="KW-0472">Membrane</keyword>
<dbReference type="GO" id="GO:2001280">
    <property type="term" value="P:positive regulation of unsaturated fatty acid biosynthetic process"/>
    <property type="evidence" value="ECO:0007669"/>
    <property type="project" value="UniProtKB-ARBA"/>
</dbReference>
<keyword evidence="8" id="KW-1185">Reference proteome</keyword>
<keyword evidence="2" id="KW-0677">Repeat</keyword>
<dbReference type="KEGG" id="cdu:CD36_24340"/>
<feature type="compositionally biased region" description="Low complexity" evidence="3">
    <location>
        <begin position="519"/>
        <end position="540"/>
    </location>
</feature>
<feature type="transmembrane region" description="Helical" evidence="4">
    <location>
        <begin position="673"/>
        <end position="694"/>
    </location>
</feature>
<dbReference type="GO" id="GO:0005634">
    <property type="term" value="C:nucleus"/>
    <property type="evidence" value="ECO:0007669"/>
    <property type="project" value="UniProtKB-ARBA"/>
</dbReference>
<keyword evidence="1" id="KW-0597">Phosphoprotein</keyword>
<gene>
    <name evidence="6" type="ordered locus">Cd36_24340</name>
    <name evidence="7" type="ORF">CD36_24340</name>
</gene>
<dbReference type="Pfam" id="PF25603">
    <property type="entry name" value="SPT23_MGA2_DBD"/>
    <property type="match status" value="1"/>
</dbReference>
<evidence type="ECO:0000256" key="4">
    <source>
        <dbReference type="SAM" id="Phobius"/>
    </source>
</evidence>
<dbReference type="EMBL" id="FM992689">
    <property type="protein sequence ID" value="CAX44214.1"/>
    <property type="molecule type" value="Genomic_DNA"/>
</dbReference>
<dbReference type="GO" id="GO:0030466">
    <property type="term" value="P:silent mating-type cassette heterochromatin formation"/>
    <property type="evidence" value="ECO:0007669"/>
    <property type="project" value="UniProtKB-ARBA"/>
</dbReference>
<dbReference type="GeneID" id="8046435"/>
<dbReference type="InterPro" id="IPR014756">
    <property type="entry name" value="Ig_E-set"/>
</dbReference>
<dbReference type="CDD" id="cd00102">
    <property type="entry name" value="IPT"/>
    <property type="match status" value="1"/>
</dbReference>
<dbReference type="RefSeq" id="XP_002418907.1">
    <property type="nucleotide sequence ID" value="XM_002418862.1"/>
</dbReference>
<sequence>MTDPLTFLDEFNEFFYFPEENETFAPKEIGKLKFGSKVNAAPKSIEVPTSYLDFSPETMNSLPYGLSISGLPSFSRVETQIKMNLTLSAPFPNHYVHISPDLISKKKLCLEEPYSSLDDNIKKHVLELDAYILTQSNKSCTVCSRCIKREQKRASRSKAGEEKSAVWDCGLEKKAIIINNKEIVSFQSGVLGLSVRIICYCRHHKESEGFKLLVVLKNHLGQVVAKQISSPIMIMDRKKNLKDSAPSSSANLVELDKKKLSISDSDNEKLMTNQFVQLSPNSLDESASEALATTDYETRGVKRKKLSVDDSFNTTSNPMYNGFSGYSPMSNSDTNTSAISQSFSGPTVSKPSSAQFSIGFSPISQPQFPSQFQSQSQLLQQQQSQSQSQQQQILPSIQKIIPAQGSIKGGIEVTILGFNFRPGLSIKFGPNQALATHCWSETTIVTYLPPAAQPGQVLVSFENQDNDIVGGPQQQQVFTYTDDTDRQLIELALQIVGLKMNGKLEDAKNIAKRIVGTDNNNNNNNNNNNGNSSSNTSSSSPVNDTTAAVSTVTPTNSNTSSNFENDEKSMAKLNKLVEFFESRTNNQDDLEKWSSMKTSEIFGDQEEEYFADSEVVPSYKSIFPNGGNANHAKISTEPEPAPEADAGATSDSSEDMVVTYINHPRKSVENDKMLLFFWIPTLIAMLTIFFMVYVMGYQLNNNFIVEKVLSYTSLLS</sequence>
<evidence type="ECO:0000256" key="2">
    <source>
        <dbReference type="ARBA" id="ARBA00022737"/>
    </source>
</evidence>
<dbReference type="GO" id="GO:0005789">
    <property type="term" value="C:endoplasmic reticulum membrane"/>
    <property type="evidence" value="ECO:0007669"/>
    <property type="project" value="UniProtKB-ARBA"/>
</dbReference>
<organism evidence="7 8">
    <name type="scientific">Candida dubliniensis (strain CD36 / ATCC MYA-646 / CBS 7987 / NCPF 3949 / NRRL Y-17841)</name>
    <name type="common">Yeast</name>
    <dbReference type="NCBI Taxonomy" id="573826"/>
    <lineage>
        <taxon>Eukaryota</taxon>
        <taxon>Fungi</taxon>
        <taxon>Dikarya</taxon>
        <taxon>Ascomycota</taxon>
        <taxon>Saccharomycotina</taxon>
        <taxon>Pichiomycetes</taxon>
        <taxon>Debaryomycetaceae</taxon>
        <taxon>Candida/Lodderomyces clade</taxon>
        <taxon>Candida</taxon>
    </lineage>
</organism>
<dbReference type="Proteomes" id="UP000002605">
    <property type="component" value="Chromosome 2"/>
</dbReference>
<dbReference type="eggNOG" id="KOG3836">
    <property type="taxonomic scope" value="Eukaryota"/>
</dbReference>
<dbReference type="GO" id="GO:0045944">
    <property type="term" value="P:positive regulation of transcription by RNA polymerase II"/>
    <property type="evidence" value="ECO:0007669"/>
    <property type="project" value="UniProtKB-ARBA"/>
</dbReference>
<dbReference type="CGD" id="CAL0000171897">
    <property type="gene designation" value="Cd36_24340"/>
</dbReference>
<dbReference type="InterPro" id="IPR002909">
    <property type="entry name" value="IPT_dom"/>
</dbReference>
<reference evidence="7 8" key="1">
    <citation type="journal article" date="2009" name="Genome Res.">
        <title>Comparative genomics of the fungal pathogens Candida dubliniensis and Candida albicans.</title>
        <authorList>
            <person name="Jackson A.P."/>
            <person name="Gamble J.A."/>
            <person name="Yeomans T."/>
            <person name="Moran G.P."/>
            <person name="Saunders D."/>
            <person name="Harris D."/>
            <person name="Aslett M."/>
            <person name="Barrell J.F."/>
            <person name="Butler G."/>
            <person name="Citiulo F."/>
            <person name="Coleman D.C."/>
            <person name="de Groot P.W.J."/>
            <person name="Goodwin T.J."/>
            <person name="Quail M.A."/>
            <person name="McQuillan J."/>
            <person name="Munro C.A."/>
            <person name="Pain A."/>
            <person name="Poulter R.T."/>
            <person name="Rajandream M.A."/>
            <person name="Renauld H."/>
            <person name="Spiering M.J."/>
            <person name="Tivey A."/>
            <person name="Gow N.A.R."/>
            <person name="Barrell B."/>
            <person name="Sullivan D.J."/>
            <person name="Berriman M."/>
        </authorList>
    </citation>
    <scope>NUCLEOTIDE SEQUENCE [LARGE SCALE GENOMIC DNA]</scope>
    <source>
        <strain evidence="8">CD36 / ATCC MYA-646 / CBS 7987 / NCPF 3949 / NRRL Y-17841</strain>
    </source>
</reference>
<accession>B9WCU0</accession>
<feature type="compositionally biased region" description="Low complexity" evidence="3">
    <location>
        <begin position="550"/>
        <end position="563"/>
    </location>
</feature>
<dbReference type="HOGENOM" id="CLU_377215_0_0_1"/>
<protein>
    <submittedName>
        <fullName evidence="7">IPT/TIG-domain family protein, putative</fullName>
    </submittedName>
</protein>
<evidence type="ECO:0000259" key="5">
    <source>
        <dbReference type="SMART" id="SM00429"/>
    </source>
</evidence>
<dbReference type="Pfam" id="PF01833">
    <property type="entry name" value="TIG"/>
    <property type="match status" value="1"/>
</dbReference>
<dbReference type="Gene3D" id="2.60.40.10">
    <property type="entry name" value="Immunoglobulins"/>
    <property type="match status" value="1"/>
</dbReference>
<dbReference type="FunFam" id="2.60.40.10:FF:001880">
    <property type="entry name" value="Mga2p"/>
    <property type="match status" value="1"/>
</dbReference>
<dbReference type="AlphaFoldDB" id="B9WCU0"/>
<keyword evidence="4" id="KW-0812">Transmembrane</keyword>
<feature type="region of interest" description="Disordered" evidence="3">
    <location>
        <begin position="309"/>
        <end position="328"/>
    </location>
</feature>
<evidence type="ECO:0000256" key="1">
    <source>
        <dbReference type="ARBA" id="ARBA00022553"/>
    </source>
</evidence>
<dbReference type="OrthoDB" id="71307at2759"/>
<feature type="region of interest" description="Disordered" evidence="3">
    <location>
        <begin position="630"/>
        <end position="651"/>
    </location>
</feature>
<feature type="compositionally biased region" description="Polar residues" evidence="3">
    <location>
        <begin position="310"/>
        <end position="319"/>
    </location>
</feature>
<keyword evidence="4" id="KW-1133">Transmembrane helix</keyword>